<dbReference type="InterPro" id="IPR012341">
    <property type="entry name" value="6hp_glycosidase-like_sf"/>
</dbReference>
<keyword evidence="9 14" id="KW-0119">Carbohydrate metabolism</keyword>
<dbReference type="InterPro" id="IPR006626">
    <property type="entry name" value="PbH1"/>
</dbReference>
<dbReference type="Pfam" id="PF00759">
    <property type="entry name" value="Glyco_hydro_9"/>
    <property type="match status" value="2"/>
</dbReference>
<dbReference type="EC" id="3.2.1.4" evidence="16"/>
<feature type="active site" evidence="14">
    <location>
        <position position="242"/>
    </location>
</feature>
<evidence type="ECO:0000256" key="6">
    <source>
        <dbReference type="ARBA" id="ARBA00022525"/>
    </source>
</evidence>
<dbReference type="SMART" id="SM00710">
    <property type="entry name" value="PbH1"/>
    <property type="match status" value="5"/>
</dbReference>
<comment type="catalytic activity">
    <reaction evidence="1 16">
        <text>Endohydrolysis of (1-&gt;4)-beta-D-glucosidic linkages in cellulose, lichenin and cereal beta-D-glucans.</text>
        <dbReference type="EC" id="3.2.1.4"/>
    </reaction>
</comment>
<dbReference type="EMBL" id="OU466857">
    <property type="protein sequence ID" value="CAH2039084.1"/>
    <property type="molecule type" value="Genomic_DNA"/>
</dbReference>
<evidence type="ECO:0000256" key="17">
    <source>
        <dbReference type="RuleBase" id="RU361169"/>
    </source>
</evidence>
<proteinExistence type="inferred from homology"/>
<evidence type="ECO:0000313" key="20">
    <source>
        <dbReference type="Proteomes" id="UP000836841"/>
    </source>
</evidence>
<dbReference type="GO" id="GO:0030245">
    <property type="term" value="P:cellulose catabolic process"/>
    <property type="evidence" value="ECO:0007669"/>
    <property type="project" value="UniProtKB-KW"/>
</dbReference>
<evidence type="ECO:0000256" key="13">
    <source>
        <dbReference type="PROSITE-ProRule" id="PRU10052"/>
    </source>
</evidence>
<dbReference type="PROSITE" id="PS00698">
    <property type="entry name" value="GH9_3"/>
    <property type="match status" value="1"/>
</dbReference>
<evidence type="ECO:0000256" key="9">
    <source>
        <dbReference type="ARBA" id="ARBA00023277"/>
    </source>
</evidence>
<dbReference type="InterPro" id="IPR018221">
    <property type="entry name" value="Glyco_hydro_9_His_AS"/>
</dbReference>
<dbReference type="InterPro" id="IPR011050">
    <property type="entry name" value="Pectin_lyase_fold/virulence"/>
</dbReference>
<dbReference type="GO" id="GO:0071555">
    <property type="term" value="P:cell wall organization"/>
    <property type="evidence" value="ECO:0007669"/>
    <property type="project" value="UniProtKB-KW"/>
</dbReference>
<keyword evidence="5" id="KW-0134">Cell wall</keyword>
<feature type="domain" description="Glycoside hydrolase family 9" evidence="18">
    <location>
        <begin position="9"/>
        <end position="167"/>
    </location>
</feature>
<sequence length="762" mass="81702">MGTNFWETEADVVYVGDPNMDHACWERPEDMDTPRSVFKVDKNNPGSDIAGEIAAALAAASIVFLECDPSYSSLLLQRAITVFAFADKYRGPYSAGLQPEVCPFYCSYSGYQDELLWGAAWLHKATSNPTYLNYINVYGQILGADESDNMFSWDNKHVGARILLSNMGESNMQYVTSTSFLLLTYAKYLTSARTVAYCGGSVVTPDNLRSIAKKQVDYLLGDNPLKMSYMVGFGPKYPRRIHHRGSSLPSVAAHSSKIQCHDGFSMFNSQSPNPNDLVGAVVGGPDQNDQFPDERSDYQRSEPATYINAPLVGALAYLASSFGQVTVKSDSLSPIIWGQTSAKEDGIAHSNISAKFSRSLILMALVFGSCVANGEYLGGRRGLAANSGNPSVFDITKFGAVGDGATNSFKAFLNTWIQVCESPVPATLLVPKGEFLAGPVIFAGPCKSKVTVEVQGTIIATTSGYATPEWFLFERVDDVLLTGTGTFHGKGEAVWKADGCGKKVQCNLPPTSLKFRNMKNLEINGISSVNAKAFHMFLVKTENVKIHHIKLIAPAESPNTDGIHLSNADNISILDSTIATGDDCVSVGRGSNNVTVERVTCGPGHGLSVGSLGKYKNEEDVSGIYVKNCTMIETDNGLRIKTWGGSGASKAADIKFEDVIMQNVKNPIIIDQNYGSRGGDSHVAISDVLFKNVRGTTITKDIVQIACSKSVPCKGVNVVDVKLDFVGKAGGAKSSSGGLVGAICDNANVIFGGQLSFPMCPK</sequence>
<evidence type="ECO:0000256" key="7">
    <source>
        <dbReference type="ARBA" id="ARBA00022801"/>
    </source>
</evidence>
<gene>
    <name evidence="19" type="ORF">TAV2_LOCUS3296</name>
</gene>
<dbReference type="SUPFAM" id="SSF48208">
    <property type="entry name" value="Six-hairpin glycosidases"/>
    <property type="match status" value="1"/>
</dbReference>
<keyword evidence="10 14" id="KW-0326">Glycosidase</keyword>
<reference evidence="19 20" key="1">
    <citation type="submission" date="2022-03" db="EMBL/GenBank/DDBJ databases">
        <authorList>
            <person name="Nunn A."/>
            <person name="Chopra R."/>
            <person name="Nunn A."/>
            <person name="Contreras Garrido A."/>
        </authorList>
    </citation>
    <scope>NUCLEOTIDE SEQUENCE [LARGE SCALE GENOMIC DNA]</scope>
</reference>
<dbReference type="PROSITE" id="PS00502">
    <property type="entry name" value="POLYGALACTURONASE"/>
    <property type="match status" value="1"/>
</dbReference>
<evidence type="ECO:0000256" key="3">
    <source>
        <dbReference type="ARBA" id="ARBA00007072"/>
    </source>
</evidence>
<dbReference type="InterPro" id="IPR001701">
    <property type="entry name" value="Glyco_hydro_9"/>
</dbReference>
<name>A0AAU9RJE0_THLAR</name>
<keyword evidence="7 14" id="KW-0378">Hydrolase</keyword>
<evidence type="ECO:0000256" key="2">
    <source>
        <dbReference type="ARBA" id="ARBA00004191"/>
    </source>
</evidence>
<dbReference type="GO" id="GO:0004650">
    <property type="term" value="F:polygalacturonase activity"/>
    <property type="evidence" value="ECO:0007669"/>
    <property type="project" value="InterPro"/>
</dbReference>
<evidence type="ECO:0000256" key="14">
    <source>
        <dbReference type="PROSITE-ProRule" id="PRU10059"/>
    </source>
</evidence>
<evidence type="ECO:0000256" key="16">
    <source>
        <dbReference type="RuleBase" id="RU361166"/>
    </source>
</evidence>
<dbReference type="InterPro" id="IPR008928">
    <property type="entry name" value="6-hairpin_glycosidase_sf"/>
</dbReference>
<dbReference type="InterPro" id="IPR033126">
    <property type="entry name" value="Glyco_hydro_9_Asp/Glu_AS"/>
</dbReference>
<protein>
    <recommendedName>
        <fullName evidence="16">Endoglucanase</fullName>
        <ecNumber evidence="16">3.2.1.4</ecNumber>
    </recommendedName>
</protein>
<keyword evidence="20" id="KW-1185">Reference proteome</keyword>
<keyword evidence="12 14" id="KW-0624">Polysaccharide degradation</keyword>
<evidence type="ECO:0000256" key="15">
    <source>
        <dbReference type="PROSITE-ProRule" id="PRU10060"/>
    </source>
</evidence>
<dbReference type="InterPro" id="IPR000743">
    <property type="entry name" value="Glyco_hydro_28"/>
</dbReference>
<dbReference type="SUPFAM" id="SSF51126">
    <property type="entry name" value="Pectin lyase-like"/>
    <property type="match status" value="1"/>
</dbReference>
<feature type="active site" evidence="13">
    <location>
        <position position="605"/>
    </location>
</feature>
<evidence type="ECO:0000256" key="5">
    <source>
        <dbReference type="ARBA" id="ARBA00022512"/>
    </source>
</evidence>
<dbReference type="FunFam" id="2.160.20.10:FF:000004">
    <property type="entry name" value="Pectin lyase-like superfamily protein"/>
    <property type="match status" value="1"/>
</dbReference>
<dbReference type="GO" id="GO:0008810">
    <property type="term" value="F:cellulase activity"/>
    <property type="evidence" value="ECO:0007669"/>
    <property type="project" value="UniProtKB-EC"/>
</dbReference>
<dbReference type="Pfam" id="PF00295">
    <property type="entry name" value="Glyco_hydro_28"/>
    <property type="match status" value="1"/>
</dbReference>
<comment type="subcellular location">
    <subcellularLocation>
        <location evidence="2">Secreted</location>
        <location evidence="2">Cell wall</location>
    </subcellularLocation>
</comment>
<keyword evidence="8 16" id="KW-0136">Cellulose degradation</keyword>
<dbReference type="Proteomes" id="UP000836841">
    <property type="component" value="Chromosome 1"/>
</dbReference>
<dbReference type="Gene3D" id="2.160.20.10">
    <property type="entry name" value="Single-stranded right-handed beta-helix, Pectin lyase-like"/>
    <property type="match status" value="1"/>
</dbReference>
<evidence type="ECO:0000313" key="19">
    <source>
        <dbReference type="EMBL" id="CAH2039084.1"/>
    </source>
</evidence>
<evidence type="ECO:0000256" key="4">
    <source>
        <dbReference type="ARBA" id="ARBA00008834"/>
    </source>
</evidence>
<dbReference type="Gene3D" id="1.50.10.10">
    <property type="match status" value="2"/>
</dbReference>
<evidence type="ECO:0000256" key="10">
    <source>
        <dbReference type="ARBA" id="ARBA00023295"/>
    </source>
</evidence>
<evidence type="ECO:0000256" key="8">
    <source>
        <dbReference type="ARBA" id="ARBA00023001"/>
    </source>
</evidence>
<dbReference type="AlphaFoldDB" id="A0AAU9RJE0"/>
<keyword evidence="11" id="KW-0961">Cell wall biogenesis/degradation</keyword>
<comment type="similarity">
    <text evidence="3 14 16">Belongs to the glycosyl hydrolase 9 (cellulase E) family.</text>
</comment>
<feature type="domain" description="Glycoside hydrolase family 9" evidence="18">
    <location>
        <begin position="169"/>
        <end position="315"/>
    </location>
</feature>
<evidence type="ECO:0000256" key="1">
    <source>
        <dbReference type="ARBA" id="ARBA00000966"/>
    </source>
</evidence>
<keyword evidence="6" id="KW-0964">Secreted</keyword>
<dbReference type="InterPro" id="IPR012334">
    <property type="entry name" value="Pectin_lyas_fold"/>
</dbReference>
<evidence type="ECO:0000256" key="12">
    <source>
        <dbReference type="ARBA" id="ARBA00023326"/>
    </source>
</evidence>
<feature type="active site" evidence="15">
    <location>
        <position position="302"/>
    </location>
</feature>
<dbReference type="PANTHER" id="PTHR22298">
    <property type="entry name" value="ENDO-1,4-BETA-GLUCANASE"/>
    <property type="match status" value="1"/>
</dbReference>
<dbReference type="PROSITE" id="PS00592">
    <property type="entry name" value="GH9_2"/>
    <property type="match status" value="1"/>
</dbReference>
<feature type="active site" evidence="15">
    <location>
        <position position="293"/>
    </location>
</feature>
<evidence type="ECO:0000259" key="18">
    <source>
        <dbReference type="Pfam" id="PF00759"/>
    </source>
</evidence>
<comment type="similarity">
    <text evidence="4 17">Belongs to the glycosyl hydrolase 28 family.</text>
</comment>
<evidence type="ECO:0000256" key="11">
    <source>
        <dbReference type="ARBA" id="ARBA00023316"/>
    </source>
</evidence>
<accession>A0AAU9RJE0</accession>
<organism evidence="19 20">
    <name type="scientific">Thlaspi arvense</name>
    <name type="common">Field penny-cress</name>
    <dbReference type="NCBI Taxonomy" id="13288"/>
    <lineage>
        <taxon>Eukaryota</taxon>
        <taxon>Viridiplantae</taxon>
        <taxon>Streptophyta</taxon>
        <taxon>Embryophyta</taxon>
        <taxon>Tracheophyta</taxon>
        <taxon>Spermatophyta</taxon>
        <taxon>Magnoliopsida</taxon>
        <taxon>eudicotyledons</taxon>
        <taxon>Gunneridae</taxon>
        <taxon>Pentapetalae</taxon>
        <taxon>rosids</taxon>
        <taxon>malvids</taxon>
        <taxon>Brassicales</taxon>
        <taxon>Brassicaceae</taxon>
        <taxon>Thlaspideae</taxon>
        <taxon>Thlaspi</taxon>
    </lineage>
</organism>